<evidence type="ECO:0000256" key="2">
    <source>
        <dbReference type="ARBA" id="ARBA00006190"/>
    </source>
</evidence>
<dbReference type="InterPro" id="IPR005024">
    <property type="entry name" value="Snf7_fam"/>
</dbReference>
<dbReference type="GO" id="GO:0009898">
    <property type="term" value="C:cytoplasmic side of plasma membrane"/>
    <property type="evidence" value="ECO:0007669"/>
    <property type="project" value="TreeGrafter"/>
</dbReference>
<sequence>MSHDVCISMPKGNMAIVELIKTMSFFGKIFGGKKEAAPLSTAEAIQKLRETEDMLIKKQDFLESKIELEIQVAKKNGTKNKRAAIQALKRKKRYEKQLQQIDGTLTTIESQREALECANTNTAVLTTMKNAADALKSVHQHMDVDQVHDMMDDIAEQQDVAREISDAISNPVAFGNDVDEEELEKELEELEQEQLDKELLGIEPTDELPNVPATAIPTAPARTRTKAKPEEDEDLKELEAWAS</sequence>
<dbReference type="Gene3D" id="6.10.250.1710">
    <property type="match status" value="1"/>
</dbReference>
<keyword evidence="3" id="KW-0967">Endosome</keyword>
<feature type="region of interest" description="Disordered" evidence="5">
    <location>
        <begin position="198"/>
        <end position="243"/>
    </location>
</feature>
<dbReference type="AlphaFoldDB" id="A0A833S2T7"/>
<dbReference type="PANTHER" id="PTHR22761:SF10">
    <property type="entry name" value="GH13992P"/>
    <property type="match status" value="1"/>
</dbReference>
<gene>
    <name evidence="6" type="ORF">E2986_00174</name>
</gene>
<evidence type="ECO:0000256" key="3">
    <source>
        <dbReference type="ARBA" id="ARBA00022753"/>
    </source>
</evidence>
<dbReference type="PANTHER" id="PTHR22761">
    <property type="entry name" value="CHARGED MULTIVESICULAR BODY PROTEIN"/>
    <property type="match status" value="1"/>
</dbReference>
<keyword evidence="7" id="KW-1185">Reference proteome</keyword>
<evidence type="ECO:0000313" key="7">
    <source>
        <dbReference type="Proteomes" id="UP000655588"/>
    </source>
</evidence>
<evidence type="ECO:0000256" key="5">
    <source>
        <dbReference type="SAM" id="MobiDB-lite"/>
    </source>
</evidence>
<protein>
    <recommendedName>
        <fullName evidence="8">Charged multivesicular body protein 4b</fullName>
    </recommendedName>
</protein>
<dbReference type="GO" id="GO:0005771">
    <property type="term" value="C:multivesicular body"/>
    <property type="evidence" value="ECO:0007669"/>
    <property type="project" value="TreeGrafter"/>
</dbReference>
<comment type="similarity">
    <text evidence="2">Belongs to the SNF7 family.</text>
</comment>
<proteinExistence type="inferred from homology"/>
<dbReference type="GO" id="GO:0032511">
    <property type="term" value="P:late endosome to vacuole transport via multivesicular body sorting pathway"/>
    <property type="evidence" value="ECO:0007669"/>
    <property type="project" value="TreeGrafter"/>
</dbReference>
<dbReference type="GO" id="GO:0006900">
    <property type="term" value="P:vesicle budding from membrane"/>
    <property type="evidence" value="ECO:0007669"/>
    <property type="project" value="TreeGrafter"/>
</dbReference>
<evidence type="ECO:0000313" key="6">
    <source>
        <dbReference type="EMBL" id="KAF3427921.1"/>
    </source>
</evidence>
<evidence type="ECO:0000256" key="1">
    <source>
        <dbReference type="ARBA" id="ARBA00004603"/>
    </source>
</evidence>
<comment type="subcellular location">
    <subcellularLocation>
        <location evidence="1">Late endosome</location>
    </subcellularLocation>
</comment>
<dbReference type="Gene3D" id="1.10.287.1060">
    <property type="entry name" value="ESAT-6-like"/>
    <property type="match status" value="1"/>
</dbReference>
<dbReference type="Pfam" id="PF03357">
    <property type="entry name" value="Snf7"/>
    <property type="match status" value="1"/>
</dbReference>
<accession>A0A833S2T7</accession>
<feature type="compositionally biased region" description="Low complexity" evidence="5">
    <location>
        <begin position="212"/>
        <end position="222"/>
    </location>
</feature>
<evidence type="ECO:0000256" key="4">
    <source>
        <dbReference type="ARBA" id="ARBA00023054"/>
    </source>
</evidence>
<organism evidence="6 7">
    <name type="scientific">Frieseomelitta varia</name>
    <dbReference type="NCBI Taxonomy" id="561572"/>
    <lineage>
        <taxon>Eukaryota</taxon>
        <taxon>Metazoa</taxon>
        <taxon>Ecdysozoa</taxon>
        <taxon>Arthropoda</taxon>
        <taxon>Hexapoda</taxon>
        <taxon>Insecta</taxon>
        <taxon>Pterygota</taxon>
        <taxon>Neoptera</taxon>
        <taxon>Endopterygota</taxon>
        <taxon>Hymenoptera</taxon>
        <taxon>Apocrita</taxon>
        <taxon>Aculeata</taxon>
        <taxon>Apoidea</taxon>
        <taxon>Anthophila</taxon>
        <taxon>Apidae</taxon>
        <taxon>Frieseomelitta</taxon>
    </lineage>
</organism>
<dbReference type="Proteomes" id="UP000655588">
    <property type="component" value="Unassembled WGS sequence"/>
</dbReference>
<name>A0A833S2T7_9HYME</name>
<dbReference type="EMBL" id="WNWW01000244">
    <property type="protein sequence ID" value="KAF3427921.1"/>
    <property type="molecule type" value="Genomic_DNA"/>
</dbReference>
<comment type="caution">
    <text evidence="6">The sequence shown here is derived from an EMBL/GenBank/DDBJ whole genome shotgun (WGS) entry which is preliminary data.</text>
</comment>
<keyword evidence="4" id="KW-0175">Coiled coil</keyword>
<dbReference type="GO" id="GO:0000815">
    <property type="term" value="C:ESCRT III complex"/>
    <property type="evidence" value="ECO:0007669"/>
    <property type="project" value="TreeGrafter"/>
</dbReference>
<dbReference type="FunFam" id="1.10.287.1060:FF:000001">
    <property type="entry name" value="Charged multivesicular body protein 4b"/>
    <property type="match status" value="1"/>
</dbReference>
<reference evidence="6" key="1">
    <citation type="submission" date="2019-11" db="EMBL/GenBank/DDBJ databases">
        <title>The nuclear and mitochondrial genomes of Frieseomelitta varia - a highly eusocial stingless bee (Meliponini) with a permanently sterile worker caste.</title>
        <authorList>
            <person name="Freitas F.C.P."/>
            <person name="Lourenco A.P."/>
            <person name="Nunes F.M.F."/>
            <person name="Paschoal A.R."/>
            <person name="Abreu F.C.P."/>
            <person name="Barbin F.O."/>
            <person name="Bataglia L."/>
            <person name="Cardoso-Junior C.A.M."/>
            <person name="Cervoni M.S."/>
            <person name="Silva S.R."/>
            <person name="Dalarmi F."/>
            <person name="Del Lama M.A."/>
            <person name="Depintor T.S."/>
            <person name="Ferreira K.M."/>
            <person name="Goria P.S."/>
            <person name="Jaskot M.C."/>
            <person name="Lago D.C."/>
            <person name="Luna-Lucena D."/>
            <person name="Moda L.M."/>
            <person name="Nascimento L."/>
            <person name="Pedrino M."/>
            <person name="Rabico F.O."/>
            <person name="Sanches F.C."/>
            <person name="Santos D.E."/>
            <person name="Santos C.G."/>
            <person name="Vieira J."/>
            <person name="Lopes T.F."/>
            <person name="Barchuk A.R."/>
            <person name="Hartfelder K."/>
            <person name="Simoes Z.L.P."/>
            <person name="Bitondi M.M.G."/>
            <person name="Pinheiro D.G."/>
        </authorList>
    </citation>
    <scope>NUCLEOTIDE SEQUENCE</scope>
    <source>
        <strain evidence="6">USP_RPSP 00005682</strain>
        <tissue evidence="6">Whole individual</tissue>
    </source>
</reference>
<evidence type="ECO:0008006" key="8">
    <source>
        <dbReference type="Google" id="ProtNLM"/>
    </source>
</evidence>